<name>A0ABT6L8D4_9MYCO</name>
<gene>
    <name evidence="1" type="ORF">M2272_005838</name>
</gene>
<sequence>MTAAAPSARRFVLERVEDVSGVSGTGTVAEGVQFSDGRVALRWVVGEHRSTVTWDSIESVEKIHGHNGATSVRWVD</sequence>
<comment type="caution">
    <text evidence="1">The sequence shown here is derived from an EMBL/GenBank/DDBJ whole genome shotgun (WGS) entry which is preliminary data.</text>
</comment>
<protein>
    <submittedName>
        <fullName evidence="1">Uncharacterized protein</fullName>
    </submittedName>
</protein>
<dbReference type="RefSeq" id="WP_280835724.1">
    <property type="nucleotide sequence ID" value="NZ_JARXVE010000016.1"/>
</dbReference>
<reference evidence="1 2" key="1">
    <citation type="submission" date="2023-04" db="EMBL/GenBank/DDBJ databases">
        <title>Forest soil microbial communities from Buena Vista Peninsula, Colon Province, Panama.</title>
        <authorList>
            <person name="Bouskill N."/>
        </authorList>
    </citation>
    <scope>NUCLEOTIDE SEQUENCE [LARGE SCALE GENOMIC DNA]</scope>
    <source>
        <strain evidence="1 2">AC80</strain>
    </source>
</reference>
<evidence type="ECO:0000313" key="1">
    <source>
        <dbReference type="EMBL" id="MDH6199170.1"/>
    </source>
</evidence>
<keyword evidence="2" id="KW-1185">Reference proteome</keyword>
<organism evidence="1 2">
    <name type="scientific">Mycolicibacterium frederiksbergense</name>
    <dbReference type="NCBI Taxonomy" id="117567"/>
    <lineage>
        <taxon>Bacteria</taxon>
        <taxon>Bacillati</taxon>
        <taxon>Actinomycetota</taxon>
        <taxon>Actinomycetes</taxon>
        <taxon>Mycobacteriales</taxon>
        <taxon>Mycobacteriaceae</taxon>
        <taxon>Mycolicibacterium</taxon>
    </lineage>
</organism>
<proteinExistence type="predicted"/>
<dbReference type="EMBL" id="JARXVE010000016">
    <property type="protein sequence ID" value="MDH6199170.1"/>
    <property type="molecule type" value="Genomic_DNA"/>
</dbReference>
<accession>A0ABT6L8D4</accession>
<dbReference type="Proteomes" id="UP001160130">
    <property type="component" value="Unassembled WGS sequence"/>
</dbReference>
<evidence type="ECO:0000313" key="2">
    <source>
        <dbReference type="Proteomes" id="UP001160130"/>
    </source>
</evidence>